<evidence type="ECO:0000256" key="1">
    <source>
        <dbReference type="ARBA" id="ARBA00004323"/>
    </source>
</evidence>
<dbReference type="GO" id="GO:0008146">
    <property type="term" value="F:sulfotransferase activity"/>
    <property type="evidence" value="ECO:0007669"/>
    <property type="project" value="UniProtKB-ARBA"/>
</dbReference>
<comment type="subcellular location">
    <subcellularLocation>
        <location evidence="1 9">Golgi apparatus membrane</location>
        <topology evidence="1 9">Single-pass type II membrane protein</topology>
    </subcellularLocation>
</comment>
<keyword evidence="7 9" id="KW-0472">Membrane</keyword>
<dbReference type="Pfam" id="PF03567">
    <property type="entry name" value="Sulfotransfer_2"/>
    <property type="match status" value="1"/>
</dbReference>
<dbReference type="PANTHER" id="PTHR12137:SF54">
    <property type="entry name" value="CARBOHYDRATE SULFOTRANSFERASE"/>
    <property type="match status" value="1"/>
</dbReference>
<keyword evidence="5 9" id="KW-1133">Transmembrane helix</keyword>
<keyword evidence="4 9" id="KW-0812">Transmembrane</keyword>
<dbReference type="AlphaFoldDB" id="A0ABD1CB09"/>
<evidence type="ECO:0000256" key="5">
    <source>
        <dbReference type="ARBA" id="ARBA00022989"/>
    </source>
</evidence>
<evidence type="ECO:0000256" key="9">
    <source>
        <dbReference type="RuleBase" id="RU364020"/>
    </source>
</evidence>
<sequence length="292" mass="33434">MAATSGGTTRRHLAVAAMFVPVCLLALCLVPFRFNPNRFFQHEIHHPHSSSSGLLQYVGRVCRVQFQGWSGTTTTTTPGQQTPSNPHPEAVNTARWCKTLDGNVSFAGRGRFERGWIERIAREIEPGSLLMLVEHPLVRVARFYRDAIGDVRPKSPFWTLAVDIKAHHRDRNIHTPPSFVQFLSFVVDSRNGDHPLGYHWQPYATLCQPCLLRYDAIVKLDALNDKKPVYRAHQAELDQLVTLYGAGMDEALLERTVDYYRDDLMLLNYSVDHFYRELYRSFHATIVQVRPF</sequence>
<dbReference type="InterPro" id="IPR005331">
    <property type="entry name" value="Sulfotransferase"/>
</dbReference>
<keyword evidence="6 9" id="KW-0333">Golgi apparatus</keyword>
<keyword evidence="11" id="KW-1185">Reference proteome</keyword>
<name>A0ABD1CB09_CULPP</name>
<comment type="caution">
    <text evidence="10">The sequence shown here is derived from an EMBL/GenBank/DDBJ whole genome shotgun (WGS) entry which is preliminary data.</text>
</comment>
<evidence type="ECO:0000313" key="11">
    <source>
        <dbReference type="Proteomes" id="UP001562425"/>
    </source>
</evidence>
<keyword evidence="8 9" id="KW-0325">Glycoprotein</keyword>
<gene>
    <name evidence="10" type="ORF">pipiens_005151</name>
</gene>
<comment type="similarity">
    <text evidence="2 9">Belongs to the sulfotransferase 2 family.</text>
</comment>
<evidence type="ECO:0000256" key="4">
    <source>
        <dbReference type="ARBA" id="ARBA00022692"/>
    </source>
</evidence>
<evidence type="ECO:0000256" key="3">
    <source>
        <dbReference type="ARBA" id="ARBA00022679"/>
    </source>
</evidence>
<evidence type="ECO:0000256" key="8">
    <source>
        <dbReference type="ARBA" id="ARBA00023180"/>
    </source>
</evidence>
<reference evidence="10 11" key="1">
    <citation type="submission" date="2024-05" db="EMBL/GenBank/DDBJ databases">
        <title>Culex pipiens pipiens assembly and annotation.</title>
        <authorList>
            <person name="Alout H."/>
            <person name="Durand T."/>
        </authorList>
    </citation>
    <scope>NUCLEOTIDE SEQUENCE [LARGE SCALE GENOMIC DNA]</scope>
    <source>
        <strain evidence="10">HA-2024</strain>
        <tissue evidence="10">Whole body</tissue>
    </source>
</reference>
<dbReference type="GO" id="GO:0000139">
    <property type="term" value="C:Golgi membrane"/>
    <property type="evidence" value="ECO:0007669"/>
    <property type="project" value="UniProtKB-SubCell"/>
</dbReference>
<dbReference type="EC" id="2.8.2.-" evidence="9"/>
<proteinExistence type="inferred from homology"/>
<evidence type="ECO:0000313" key="10">
    <source>
        <dbReference type="EMBL" id="KAL1373529.1"/>
    </source>
</evidence>
<accession>A0ABD1CB09</accession>
<keyword evidence="3 9" id="KW-0808">Transferase</keyword>
<evidence type="ECO:0000256" key="2">
    <source>
        <dbReference type="ARBA" id="ARBA00006339"/>
    </source>
</evidence>
<keyword evidence="9" id="KW-0735">Signal-anchor</keyword>
<protein>
    <recommendedName>
        <fullName evidence="9">Carbohydrate sulfotransferase</fullName>
        <ecNumber evidence="9">2.8.2.-</ecNumber>
    </recommendedName>
</protein>
<keyword evidence="9" id="KW-0119">Carbohydrate metabolism</keyword>
<dbReference type="Proteomes" id="UP001562425">
    <property type="component" value="Unassembled WGS sequence"/>
</dbReference>
<feature type="transmembrane region" description="Helical" evidence="9">
    <location>
        <begin position="12"/>
        <end position="32"/>
    </location>
</feature>
<dbReference type="PANTHER" id="PTHR12137">
    <property type="entry name" value="CARBOHYDRATE SULFOTRANSFERASE"/>
    <property type="match status" value="1"/>
</dbReference>
<organism evidence="10 11">
    <name type="scientific">Culex pipiens pipiens</name>
    <name type="common">Northern house mosquito</name>
    <dbReference type="NCBI Taxonomy" id="38569"/>
    <lineage>
        <taxon>Eukaryota</taxon>
        <taxon>Metazoa</taxon>
        <taxon>Ecdysozoa</taxon>
        <taxon>Arthropoda</taxon>
        <taxon>Hexapoda</taxon>
        <taxon>Insecta</taxon>
        <taxon>Pterygota</taxon>
        <taxon>Neoptera</taxon>
        <taxon>Endopterygota</taxon>
        <taxon>Diptera</taxon>
        <taxon>Nematocera</taxon>
        <taxon>Culicoidea</taxon>
        <taxon>Culicidae</taxon>
        <taxon>Culicinae</taxon>
        <taxon>Culicini</taxon>
        <taxon>Culex</taxon>
        <taxon>Culex</taxon>
    </lineage>
</organism>
<evidence type="ECO:0000256" key="6">
    <source>
        <dbReference type="ARBA" id="ARBA00023034"/>
    </source>
</evidence>
<dbReference type="InterPro" id="IPR018011">
    <property type="entry name" value="Carb_sulfotrans_8-10"/>
</dbReference>
<evidence type="ECO:0000256" key="7">
    <source>
        <dbReference type="ARBA" id="ARBA00023136"/>
    </source>
</evidence>
<dbReference type="EMBL" id="JBEHCU010014273">
    <property type="protein sequence ID" value="KAL1373529.1"/>
    <property type="molecule type" value="Genomic_DNA"/>
</dbReference>